<keyword evidence="1" id="KW-0732">Signal</keyword>
<dbReference type="EMBL" id="QXGE01000700">
    <property type="protein sequence ID" value="KAE9305597.1"/>
    <property type="molecule type" value="Genomic_DNA"/>
</dbReference>
<protein>
    <recommendedName>
        <fullName evidence="22">RxLR effector protein</fullName>
    </recommendedName>
</protein>
<sequence>MTRGHCAMLFFAFALFACTKGSFAATGVSATLQLRGGEPYKIVRGKRFLKSGQSTAYVLCPGIDSNGIFFLNYYSRMDEPKSIEKIY</sequence>
<dbReference type="Proteomes" id="UP000441208">
    <property type="component" value="Unassembled WGS sequence"/>
</dbReference>
<evidence type="ECO:0000313" key="13">
    <source>
        <dbReference type="Proteomes" id="UP000433483"/>
    </source>
</evidence>
<evidence type="ECO:0000313" key="7">
    <source>
        <dbReference type="EMBL" id="KAE9205983.1"/>
    </source>
</evidence>
<gene>
    <name evidence="10" type="ORF">PF001_g12523</name>
    <name evidence="8" type="ORF">PF002_g14617</name>
    <name evidence="9" type="ORF">PF004_g11466</name>
    <name evidence="7" type="ORF">PF005_g13188</name>
    <name evidence="6" type="ORF">PF006_g11660</name>
    <name evidence="5" type="ORF">PF007_g12800</name>
    <name evidence="11" type="ORF">PF008_g11614</name>
    <name evidence="2" type="ORF">PF009_g14389</name>
    <name evidence="4" type="ORF">PF010_g12762</name>
    <name evidence="3" type="ORF">PF011_g11469</name>
</gene>
<evidence type="ECO:0000313" key="5">
    <source>
        <dbReference type="EMBL" id="KAE9108061.1"/>
    </source>
</evidence>
<evidence type="ECO:0000313" key="18">
    <source>
        <dbReference type="Proteomes" id="UP000460718"/>
    </source>
</evidence>
<evidence type="ECO:0000313" key="3">
    <source>
        <dbReference type="EMBL" id="KAE9006665.1"/>
    </source>
</evidence>
<dbReference type="Proteomes" id="UP000476176">
    <property type="component" value="Unassembled WGS sequence"/>
</dbReference>
<comment type="caution">
    <text evidence="5">The sequence shown here is derived from an EMBL/GenBank/DDBJ whole genome shotgun (WGS) entry which is preliminary data.</text>
</comment>
<dbReference type="Proteomes" id="UP000486351">
    <property type="component" value="Unassembled WGS sequence"/>
</dbReference>
<dbReference type="EMBL" id="QXGF01000781">
    <property type="protein sequence ID" value="KAE8935665.1"/>
    <property type="molecule type" value="Genomic_DNA"/>
</dbReference>
<dbReference type="EMBL" id="QXGD01000785">
    <property type="protein sequence ID" value="KAE9224711.1"/>
    <property type="molecule type" value="Genomic_DNA"/>
</dbReference>
<dbReference type="Proteomes" id="UP000440367">
    <property type="component" value="Unassembled WGS sequence"/>
</dbReference>
<evidence type="ECO:0000313" key="17">
    <source>
        <dbReference type="Proteomes" id="UP000441208"/>
    </source>
</evidence>
<dbReference type="EMBL" id="QXFZ01000686">
    <property type="protein sequence ID" value="KAE9108061.1"/>
    <property type="molecule type" value="Genomic_DNA"/>
</dbReference>
<dbReference type="EMBL" id="QXGB01000722">
    <property type="protein sequence ID" value="KAE9205983.1"/>
    <property type="molecule type" value="Genomic_DNA"/>
</dbReference>
<evidence type="ECO:0000313" key="11">
    <source>
        <dbReference type="EMBL" id="KAE9339355.1"/>
    </source>
</evidence>
<feature type="signal peptide" evidence="1">
    <location>
        <begin position="1"/>
        <end position="24"/>
    </location>
</feature>
<evidence type="ECO:0000313" key="10">
    <source>
        <dbReference type="EMBL" id="KAE9305597.1"/>
    </source>
</evidence>
<evidence type="ECO:0000313" key="20">
    <source>
        <dbReference type="Proteomes" id="UP000486351"/>
    </source>
</evidence>
<evidence type="ECO:0000313" key="9">
    <source>
        <dbReference type="EMBL" id="KAE9227062.1"/>
    </source>
</evidence>
<evidence type="ECO:0000313" key="6">
    <source>
        <dbReference type="EMBL" id="KAE9143292.1"/>
    </source>
</evidence>
<dbReference type="PROSITE" id="PS51257">
    <property type="entry name" value="PROKAR_LIPOPROTEIN"/>
    <property type="match status" value="1"/>
</dbReference>
<dbReference type="Proteomes" id="UP000433483">
    <property type="component" value="Unassembled WGS sequence"/>
</dbReference>
<evidence type="ECO:0000313" key="21">
    <source>
        <dbReference type="Proteomes" id="UP000488956"/>
    </source>
</evidence>
<evidence type="ECO:0000313" key="19">
    <source>
        <dbReference type="Proteomes" id="UP000476176"/>
    </source>
</evidence>
<evidence type="ECO:0000313" key="15">
    <source>
        <dbReference type="Proteomes" id="UP000440367"/>
    </source>
</evidence>
<evidence type="ECO:0000313" key="12">
    <source>
        <dbReference type="Proteomes" id="UP000429523"/>
    </source>
</evidence>
<evidence type="ECO:0000313" key="14">
    <source>
        <dbReference type="Proteomes" id="UP000437068"/>
    </source>
</evidence>
<evidence type="ECO:0000313" key="2">
    <source>
        <dbReference type="EMBL" id="KAE8935665.1"/>
    </source>
</evidence>
<evidence type="ECO:0000256" key="1">
    <source>
        <dbReference type="SAM" id="SignalP"/>
    </source>
</evidence>
<dbReference type="EMBL" id="QXGC01000628">
    <property type="protein sequence ID" value="KAE9227062.1"/>
    <property type="molecule type" value="Genomic_DNA"/>
</dbReference>
<organism evidence="5 17">
    <name type="scientific">Phytophthora fragariae</name>
    <dbReference type="NCBI Taxonomy" id="53985"/>
    <lineage>
        <taxon>Eukaryota</taxon>
        <taxon>Sar</taxon>
        <taxon>Stramenopiles</taxon>
        <taxon>Oomycota</taxon>
        <taxon>Peronosporomycetes</taxon>
        <taxon>Peronosporales</taxon>
        <taxon>Peronosporaceae</taxon>
        <taxon>Phytophthora</taxon>
    </lineage>
</organism>
<dbReference type="Proteomes" id="UP000437068">
    <property type="component" value="Unassembled WGS sequence"/>
</dbReference>
<dbReference type="AlphaFoldDB" id="A0A6A3S9D4"/>
<dbReference type="Proteomes" id="UP000429523">
    <property type="component" value="Unassembled WGS sequence"/>
</dbReference>
<reference evidence="12 13" key="1">
    <citation type="submission" date="2018-08" db="EMBL/GenBank/DDBJ databases">
        <title>Genomic investigation of the strawberry pathogen Phytophthora fragariae indicates pathogenicity is determined by transcriptional variation in three key races.</title>
        <authorList>
            <person name="Adams T.M."/>
            <person name="Armitage A.D."/>
            <person name="Sobczyk M.K."/>
            <person name="Bates H.J."/>
            <person name="Dunwell J.M."/>
            <person name="Nellist C.F."/>
            <person name="Harrison R.J."/>
        </authorList>
    </citation>
    <scope>NUCLEOTIDE SEQUENCE [LARGE SCALE GENOMIC DNA]</scope>
    <source>
        <strain evidence="10 14">A4</strain>
        <strain evidence="8 15">BC-1</strain>
        <strain evidence="9 19">BC-23</strain>
        <strain evidence="7 13">NOV-27</strain>
        <strain evidence="6 16">NOV-5</strain>
        <strain evidence="5 17">NOV-71</strain>
        <strain evidence="11 20">NOV-77</strain>
        <strain evidence="2 12">NOV-9</strain>
        <strain evidence="4 21">ONT-3</strain>
        <strain evidence="3 18">SCRP245</strain>
    </source>
</reference>
<dbReference type="EMBL" id="QXGA01000629">
    <property type="protein sequence ID" value="KAE9143292.1"/>
    <property type="molecule type" value="Genomic_DNA"/>
</dbReference>
<feature type="chain" id="PRO_5036165970" description="RxLR effector protein" evidence="1">
    <location>
        <begin position="25"/>
        <end position="87"/>
    </location>
</feature>
<dbReference type="EMBL" id="QXFW01000638">
    <property type="protein sequence ID" value="KAE9006665.1"/>
    <property type="molecule type" value="Genomic_DNA"/>
</dbReference>
<dbReference type="Proteomes" id="UP000488956">
    <property type="component" value="Unassembled WGS sequence"/>
</dbReference>
<evidence type="ECO:0000313" key="8">
    <source>
        <dbReference type="EMBL" id="KAE9224711.1"/>
    </source>
</evidence>
<accession>A0A6A3S9D4</accession>
<keyword evidence="13" id="KW-1185">Reference proteome</keyword>
<evidence type="ECO:0008006" key="22">
    <source>
        <dbReference type="Google" id="ProtNLM"/>
    </source>
</evidence>
<dbReference type="EMBL" id="QXFX01000723">
    <property type="protein sequence ID" value="KAE9106056.1"/>
    <property type="molecule type" value="Genomic_DNA"/>
</dbReference>
<evidence type="ECO:0000313" key="16">
    <source>
        <dbReference type="Proteomes" id="UP000440732"/>
    </source>
</evidence>
<name>A0A6A3S9D4_9STRA</name>
<proteinExistence type="predicted"/>
<dbReference type="EMBL" id="QXFY01000626">
    <property type="protein sequence ID" value="KAE9339355.1"/>
    <property type="molecule type" value="Genomic_DNA"/>
</dbReference>
<dbReference type="Proteomes" id="UP000440732">
    <property type="component" value="Unassembled WGS sequence"/>
</dbReference>
<evidence type="ECO:0000313" key="4">
    <source>
        <dbReference type="EMBL" id="KAE9106056.1"/>
    </source>
</evidence>
<dbReference type="Proteomes" id="UP000460718">
    <property type="component" value="Unassembled WGS sequence"/>
</dbReference>